<gene>
    <name evidence="2" type="ORF">ACJDUG_09160</name>
</gene>
<evidence type="ECO:0000313" key="2">
    <source>
        <dbReference type="EMBL" id="MFL0247141.1"/>
    </source>
</evidence>
<keyword evidence="3" id="KW-1185">Reference proteome</keyword>
<keyword evidence="1" id="KW-0472">Membrane</keyword>
<dbReference type="Pfam" id="PF19700">
    <property type="entry name" value="DUF6198"/>
    <property type="match status" value="1"/>
</dbReference>
<protein>
    <submittedName>
        <fullName evidence="2">YitT family protein</fullName>
    </submittedName>
</protein>
<organism evidence="2 3">
    <name type="scientific">Candidatus Clostridium stratigraminis</name>
    <dbReference type="NCBI Taxonomy" id="3381661"/>
    <lineage>
        <taxon>Bacteria</taxon>
        <taxon>Bacillati</taxon>
        <taxon>Bacillota</taxon>
        <taxon>Clostridia</taxon>
        <taxon>Eubacteriales</taxon>
        <taxon>Clostridiaceae</taxon>
        <taxon>Clostridium</taxon>
    </lineage>
</organism>
<accession>A0ABW8T459</accession>
<feature type="transmembrane region" description="Helical" evidence="1">
    <location>
        <begin position="62"/>
        <end position="83"/>
    </location>
</feature>
<feature type="transmembrane region" description="Helical" evidence="1">
    <location>
        <begin position="90"/>
        <end position="107"/>
    </location>
</feature>
<feature type="transmembrane region" description="Helical" evidence="1">
    <location>
        <begin position="170"/>
        <end position="197"/>
    </location>
</feature>
<reference evidence="2 3" key="1">
    <citation type="submission" date="2024-11" db="EMBL/GenBank/DDBJ databases">
        <authorList>
            <person name="Heng Y.C."/>
            <person name="Lim A.C.H."/>
            <person name="Lee J.K.Y."/>
            <person name="Kittelmann S."/>
        </authorList>
    </citation>
    <scope>NUCLEOTIDE SEQUENCE [LARGE SCALE GENOMIC DNA]</scope>
    <source>
        <strain evidence="2 3">WILCCON 0185</strain>
    </source>
</reference>
<evidence type="ECO:0000256" key="1">
    <source>
        <dbReference type="SAM" id="Phobius"/>
    </source>
</evidence>
<proteinExistence type="predicted"/>
<feature type="transmembrane region" description="Helical" evidence="1">
    <location>
        <begin position="119"/>
        <end position="142"/>
    </location>
</feature>
<comment type="caution">
    <text evidence="2">The sequence shown here is derived from an EMBL/GenBank/DDBJ whole genome shotgun (WGS) entry which is preliminary data.</text>
</comment>
<dbReference type="Proteomes" id="UP001623591">
    <property type="component" value="Unassembled WGS sequence"/>
</dbReference>
<feature type="transmembrane region" description="Helical" evidence="1">
    <location>
        <begin position="20"/>
        <end position="42"/>
    </location>
</feature>
<dbReference type="PANTHER" id="PTHR40078">
    <property type="entry name" value="INTEGRAL MEMBRANE PROTEIN-RELATED"/>
    <property type="match status" value="1"/>
</dbReference>
<name>A0ABW8T459_9CLOT</name>
<dbReference type="PANTHER" id="PTHR40078:SF1">
    <property type="entry name" value="INTEGRAL MEMBRANE PROTEIN"/>
    <property type="match status" value="1"/>
</dbReference>
<sequence length="226" mass="24287">MDNTISRSNNKAYETLLKKLPLALVGIALVGFGLAFNSAGMLGNDAVAVLYDGVRNIIGLPIEKLGLVTNMVNIVFVAIVFMVNRKYINIGTFIYALPLGNFVSLGFKIHDILNIPSSLTGRILTSFCGCSMLFLGVGIFIAMDIGMDPCTGVVMLIRDKINSQYKTAKIYFDICSIIIGFAFGGKVGVVTVIAAFMAGPTIQKISEVFDKTVLKSLKLSKLAVNS</sequence>
<dbReference type="InterPro" id="IPR038750">
    <property type="entry name" value="YczE/YyaS-like"/>
</dbReference>
<keyword evidence="1" id="KW-0812">Transmembrane</keyword>
<evidence type="ECO:0000313" key="3">
    <source>
        <dbReference type="Proteomes" id="UP001623591"/>
    </source>
</evidence>
<dbReference type="EMBL" id="JBJHZZ010000004">
    <property type="protein sequence ID" value="MFL0247141.1"/>
    <property type="molecule type" value="Genomic_DNA"/>
</dbReference>
<dbReference type="RefSeq" id="WP_406769585.1">
    <property type="nucleotide sequence ID" value="NZ_JBJHZZ010000004.1"/>
</dbReference>
<keyword evidence="1" id="KW-1133">Transmembrane helix</keyword>